<dbReference type="AlphaFoldDB" id="A0A5N5W4X8"/>
<dbReference type="SUPFAM" id="SSF47336">
    <property type="entry name" value="ACP-like"/>
    <property type="match status" value="1"/>
</dbReference>
<evidence type="ECO:0000259" key="1">
    <source>
        <dbReference type="PROSITE" id="PS50075"/>
    </source>
</evidence>
<sequence length="77" mass="8210">MLARVRAGLARRLDEEPDLPWLGDTEPLAAAGVDSVLLISVIGELEQELDVSLPDDTVLESASLSSLARALSRGGRR</sequence>
<evidence type="ECO:0000313" key="3">
    <source>
        <dbReference type="Proteomes" id="UP000327000"/>
    </source>
</evidence>
<gene>
    <name evidence="2" type="ORF">FRZ00_20130</name>
</gene>
<protein>
    <submittedName>
        <fullName evidence="2">Acyl carrier protein</fullName>
    </submittedName>
</protein>
<dbReference type="InterPro" id="IPR036736">
    <property type="entry name" value="ACP-like_sf"/>
</dbReference>
<dbReference type="PROSITE" id="PS50075">
    <property type="entry name" value="CARRIER"/>
    <property type="match status" value="1"/>
</dbReference>
<dbReference type="EMBL" id="VOKX01000040">
    <property type="protein sequence ID" value="KAB7841649.1"/>
    <property type="molecule type" value="Genomic_DNA"/>
</dbReference>
<dbReference type="InterPro" id="IPR009081">
    <property type="entry name" value="PP-bd_ACP"/>
</dbReference>
<reference evidence="2 3" key="1">
    <citation type="journal article" date="2019" name="Microb. Cell Fact.">
        <title>Exploring novel herbicidin analogues by transcriptional regulator overexpression and MS/MS molecular networking.</title>
        <authorList>
            <person name="Shi Y."/>
            <person name="Gu R."/>
            <person name="Li Y."/>
            <person name="Wang X."/>
            <person name="Ren W."/>
            <person name="Li X."/>
            <person name="Wang L."/>
            <person name="Xie Y."/>
            <person name="Hong B."/>
        </authorList>
    </citation>
    <scope>NUCLEOTIDE SEQUENCE [LARGE SCALE GENOMIC DNA]</scope>
    <source>
        <strain evidence="2 3">US-43</strain>
    </source>
</reference>
<dbReference type="Pfam" id="PF00550">
    <property type="entry name" value="PP-binding"/>
    <property type="match status" value="1"/>
</dbReference>
<evidence type="ECO:0000313" key="2">
    <source>
        <dbReference type="EMBL" id="KAB7841649.1"/>
    </source>
</evidence>
<name>A0A5N5W4X8_STRMB</name>
<keyword evidence="3" id="KW-1185">Reference proteome</keyword>
<organism evidence="2 3">
    <name type="scientific">Streptomyces mobaraensis</name>
    <name type="common">Streptoverticillium mobaraense</name>
    <dbReference type="NCBI Taxonomy" id="35621"/>
    <lineage>
        <taxon>Bacteria</taxon>
        <taxon>Bacillati</taxon>
        <taxon>Actinomycetota</taxon>
        <taxon>Actinomycetes</taxon>
        <taxon>Kitasatosporales</taxon>
        <taxon>Streptomycetaceae</taxon>
        <taxon>Streptomyces</taxon>
    </lineage>
</organism>
<proteinExistence type="predicted"/>
<dbReference type="Gene3D" id="1.10.1200.10">
    <property type="entry name" value="ACP-like"/>
    <property type="match status" value="1"/>
</dbReference>
<dbReference type="Proteomes" id="UP000327000">
    <property type="component" value="Unassembled WGS sequence"/>
</dbReference>
<accession>A0A5N5W4X8</accession>
<dbReference type="OrthoDB" id="4251443at2"/>
<comment type="caution">
    <text evidence="2">The sequence shown here is derived from an EMBL/GenBank/DDBJ whole genome shotgun (WGS) entry which is preliminary data.</text>
</comment>
<feature type="domain" description="Carrier" evidence="1">
    <location>
        <begin position="1"/>
        <end position="75"/>
    </location>
</feature>